<reference evidence="1 2" key="1">
    <citation type="submission" date="2022-08" db="EMBL/GenBank/DDBJ databases">
        <title>Bacterial and archaeal communities from various locations to study Microbial Dark Matter (Phase II).</title>
        <authorList>
            <person name="Stepanauskas R."/>
        </authorList>
    </citation>
    <scope>NUCLEOTIDE SEQUENCE [LARGE SCALE GENOMIC DNA]</scope>
    <source>
        <strain evidence="1 2">PD1</strain>
    </source>
</reference>
<dbReference type="RefSeq" id="WP_259099325.1">
    <property type="nucleotide sequence ID" value="NZ_CP130454.1"/>
</dbReference>
<protein>
    <submittedName>
        <fullName evidence="1">Uncharacterized protein</fullName>
    </submittedName>
</protein>
<accession>A0ABT2EQZ5</accession>
<gene>
    <name evidence="1" type="ORF">M2350_002803</name>
</gene>
<sequence length="238" mass="25815">MGLVFALATVILAAPPFMLSKGTFVGVFTSDGKQISFPAPTGERWVSYEQVQRELLFRGWKPPLTTSQMVELAKGLEADFAVDVLIATLKVGKKWQALVAMRVVSAQLGEIVHLAQTKTEVSNPEALQQVVEQILPALLVKLPSQVPLATVQLCESKKRVHLTAANGKWGKGVNLLFFRTSGAQITILGKGRVVSASLVPGGNRWILEADLVGSEISLRSGDKAVQIFGMPKPFARWQ</sequence>
<comment type="caution">
    <text evidence="1">The sequence shown here is derived from an EMBL/GenBank/DDBJ whole genome shotgun (WGS) entry which is preliminary data.</text>
</comment>
<keyword evidence="2" id="KW-1185">Reference proteome</keyword>
<dbReference type="EMBL" id="JANUCP010000005">
    <property type="protein sequence ID" value="MCS3920374.1"/>
    <property type="molecule type" value="Genomic_DNA"/>
</dbReference>
<evidence type="ECO:0000313" key="1">
    <source>
        <dbReference type="EMBL" id="MCS3920374.1"/>
    </source>
</evidence>
<evidence type="ECO:0000313" key="2">
    <source>
        <dbReference type="Proteomes" id="UP001204798"/>
    </source>
</evidence>
<dbReference type="Proteomes" id="UP001204798">
    <property type="component" value="Unassembled WGS sequence"/>
</dbReference>
<name>A0ABT2EQZ5_9BACT</name>
<proteinExistence type="predicted"/>
<organism evidence="1 2">
    <name type="scientific">Candidatus Fervidibacter sacchari</name>
    <dbReference type="NCBI Taxonomy" id="1448929"/>
    <lineage>
        <taxon>Bacteria</taxon>
        <taxon>Candidatus Fervidibacterota</taxon>
        <taxon>Candidatus Fervidibacter</taxon>
    </lineage>
</organism>